<dbReference type="InterPro" id="IPR051309">
    <property type="entry name" value="ABCF_ATPase"/>
</dbReference>
<dbReference type="RefSeq" id="WP_077151095.1">
    <property type="nucleotide sequence ID" value="NZ_CABMMO010000001.1"/>
</dbReference>
<dbReference type="Pfam" id="PF16326">
    <property type="entry name" value="ABC_tran_CTD"/>
    <property type="match status" value="1"/>
</dbReference>
<dbReference type="InterPro" id="IPR003439">
    <property type="entry name" value="ABC_transporter-like_ATP-bd"/>
</dbReference>
<evidence type="ECO:0000313" key="7">
    <source>
        <dbReference type="Proteomes" id="UP000189299"/>
    </source>
</evidence>
<proteinExistence type="predicted"/>
<dbReference type="InterPro" id="IPR017871">
    <property type="entry name" value="ABC_transporter-like_CS"/>
</dbReference>
<keyword evidence="2" id="KW-0547">Nucleotide-binding</keyword>
<accession>A0A1V2UM58</accession>
<dbReference type="FunFam" id="3.40.50.300:FF:000309">
    <property type="entry name" value="ABC transporter ATP-binding protein"/>
    <property type="match status" value="1"/>
</dbReference>
<protein>
    <submittedName>
        <fullName evidence="6">Multidrug ABC transporter ATP-binding protein</fullName>
    </submittedName>
</protein>
<comment type="caution">
    <text evidence="6">The sequence shown here is derived from an EMBL/GenBank/DDBJ whole genome shotgun (WGS) entry which is preliminary data.</text>
</comment>
<evidence type="ECO:0000256" key="1">
    <source>
        <dbReference type="ARBA" id="ARBA00022737"/>
    </source>
</evidence>
<dbReference type="EMBL" id="MSTR01000001">
    <property type="protein sequence ID" value="ONN44606.1"/>
    <property type="molecule type" value="Genomic_DNA"/>
</dbReference>
<evidence type="ECO:0000256" key="3">
    <source>
        <dbReference type="ARBA" id="ARBA00022840"/>
    </source>
</evidence>
<organism evidence="6 7">
    <name type="scientific">Enterococcus mundtii</name>
    <dbReference type="NCBI Taxonomy" id="53346"/>
    <lineage>
        <taxon>Bacteria</taxon>
        <taxon>Bacillati</taxon>
        <taxon>Bacillota</taxon>
        <taxon>Bacilli</taxon>
        <taxon>Lactobacillales</taxon>
        <taxon>Enterococcaceae</taxon>
        <taxon>Enterococcus</taxon>
    </lineage>
</organism>
<dbReference type="Pfam" id="PF00005">
    <property type="entry name" value="ABC_tran"/>
    <property type="match status" value="2"/>
</dbReference>
<sequence length="646" mass="73734">MILLQANQIARHFGAEILFENIHLEIQTGARIALVGRNGAGKSTLLKIIAGIEAPDVGNIAKNKIATLGYLAQDTGLDSTETVWNEMLKAFEEVRLMEQRMRDLEVFISEGTPDTPAYQSFLKEYDKLQHDFSDKNGYSYENEIRSVLHGFKFDPSFYEQRIDTLSGGQKTRLALARMLLQHPDILILDEPTNHLDIETLAWLENYLQSYTGALLIVSHDRYFLDKVATEVYELSRKKMRHYKGNYSKYLDMKAEQLASDWKAYEKQQTEINKLEDFVARNLVRASTTKRAQSRRKALEKMERLDRPQGDEKQAHFLFNVAKPSGNVVLQVEDAAIGYDGTILSEPINLDIRRQEAIALVGPNGIGKSTLLKSIIQQLPFIRGKETLGTNVSIGYYDQGQAELHTNKTILAELWDEHPTVPEKDIRSILGAFLFSGEDVEKTIPLLSGGEKARVALAKLAMNQENFLILDEPTNHLDIDNKEVLENALIDYEGTLLFVSHDRYFINRIATKVIELSENGSKVYLGDYDYYLEKKKEEEEIAELLAAEQPEVSTPSTNKSTYFQSKEQQKIMRSLQRKITQIEEDMAQLEETVDELEQQMVSPAVLDDHVKLNELNQALDEAHQLQEEKLSEWENLSLELEEIENNQ</sequence>
<dbReference type="PROSITE" id="PS50893">
    <property type="entry name" value="ABC_TRANSPORTER_2"/>
    <property type="match status" value="2"/>
</dbReference>
<evidence type="ECO:0000256" key="2">
    <source>
        <dbReference type="ARBA" id="ARBA00022741"/>
    </source>
</evidence>
<dbReference type="InterPro" id="IPR037118">
    <property type="entry name" value="Val-tRNA_synth_C_sf"/>
</dbReference>
<keyword evidence="1" id="KW-0677">Repeat</keyword>
<dbReference type="FunFam" id="3.40.50.300:FF:000011">
    <property type="entry name" value="Putative ABC transporter ATP-binding component"/>
    <property type="match status" value="1"/>
</dbReference>
<dbReference type="PANTHER" id="PTHR42855">
    <property type="entry name" value="ABC TRANSPORTER ATP-BINDING SUBUNIT"/>
    <property type="match status" value="1"/>
</dbReference>
<dbReference type="InterPro" id="IPR027417">
    <property type="entry name" value="P-loop_NTPase"/>
</dbReference>
<dbReference type="OrthoDB" id="9760950at2"/>
<gene>
    <name evidence="6" type="ORF">BTN92_00295</name>
</gene>
<dbReference type="CDD" id="cd03221">
    <property type="entry name" value="ABCF_EF-3"/>
    <property type="match status" value="2"/>
</dbReference>
<dbReference type="PANTHER" id="PTHR42855:SF2">
    <property type="entry name" value="DRUG RESISTANCE ABC TRANSPORTER,ATP-BINDING PROTEIN"/>
    <property type="match status" value="1"/>
</dbReference>
<dbReference type="InterPro" id="IPR032781">
    <property type="entry name" value="ABC_tran_Xtn"/>
</dbReference>
<dbReference type="InterPro" id="IPR003593">
    <property type="entry name" value="AAA+_ATPase"/>
</dbReference>
<dbReference type="InterPro" id="IPR032524">
    <property type="entry name" value="ABC_tran_C"/>
</dbReference>
<dbReference type="Pfam" id="PF12848">
    <property type="entry name" value="ABC_tran_Xtn"/>
    <property type="match status" value="1"/>
</dbReference>
<dbReference type="Proteomes" id="UP000189299">
    <property type="component" value="Unassembled WGS sequence"/>
</dbReference>
<evidence type="ECO:0000313" key="6">
    <source>
        <dbReference type="EMBL" id="ONN44606.1"/>
    </source>
</evidence>
<keyword evidence="3 6" id="KW-0067">ATP-binding</keyword>
<feature type="domain" description="ABC transporter" evidence="5">
    <location>
        <begin position="4"/>
        <end position="261"/>
    </location>
</feature>
<dbReference type="SUPFAM" id="SSF52540">
    <property type="entry name" value="P-loop containing nucleoside triphosphate hydrolases"/>
    <property type="match status" value="2"/>
</dbReference>
<reference evidence="6 7" key="1">
    <citation type="submission" date="2016-12" db="EMBL/GenBank/DDBJ databases">
        <authorList>
            <person name="Song W.-J."/>
            <person name="Kurnit D.M."/>
        </authorList>
    </citation>
    <scope>NUCLEOTIDE SEQUENCE [LARGE SCALE GENOMIC DNA]</scope>
    <source>
        <strain evidence="6 7">CGB1038-1_S1</strain>
    </source>
</reference>
<dbReference type="GO" id="GO:0016887">
    <property type="term" value="F:ATP hydrolysis activity"/>
    <property type="evidence" value="ECO:0007669"/>
    <property type="project" value="InterPro"/>
</dbReference>
<dbReference type="AlphaFoldDB" id="A0A1V2UM58"/>
<dbReference type="STRING" id="53346.A5802_001796"/>
<dbReference type="PROSITE" id="PS00211">
    <property type="entry name" value="ABC_TRANSPORTER_1"/>
    <property type="match status" value="2"/>
</dbReference>
<dbReference type="GO" id="GO:0003677">
    <property type="term" value="F:DNA binding"/>
    <property type="evidence" value="ECO:0007669"/>
    <property type="project" value="InterPro"/>
</dbReference>
<dbReference type="Gene3D" id="1.10.287.380">
    <property type="entry name" value="Valyl-tRNA synthetase, C-terminal domain"/>
    <property type="match status" value="1"/>
</dbReference>
<dbReference type="SMART" id="SM00382">
    <property type="entry name" value="AAA"/>
    <property type="match status" value="2"/>
</dbReference>
<name>A0A1V2UM58_ENTMU</name>
<dbReference type="GO" id="GO:0005524">
    <property type="term" value="F:ATP binding"/>
    <property type="evidence" value="ECO:0007669"/>
    <property type="project" value="UniProtKB-KW"/>
</dbReference>
<evidence type="ECO:0000256" key="4">
    <source>
        <dbReference type="SAM" id="Coils"/>
    </source>
</evidence>
<feature type="coiled-coil region" evidence="4">
    <location>
        <begin position="564"/>
        <end position="645"/>
    </location>
</feature>
<evidence type="ECO:0000259" key="5">
    <source>
        <dbReference type="PROSITE" id="PS50893"/>
    </source>
</evidence>
<feature type="domain" description="ABC transporter" evidence="5">
    <location>
        <begin position="329"/>
        <end position="543"/>
    </location>
</feature>
<dbReference type="Gene3D" id="3.40.50.300">
    <property type="entry name" value="P-loop containing nucleotide triphosphate hydrolases"/>
    <property type="match status" value="2"/>
</dbReference>
<keyword evidence="4" id="KW-0175">Coiled coil</keyword>